<dbReference type="GO" id="GO:0005856">
    <property type="term" value="C:cytoskeleton"/>
    <property type="evidence" value="ECO:0007669"/>
    <property type="project" value="UniProtKB-SubCell"/>
</dbReference>
<feature type="compositionally biased region" description="Basic and acidic residues" evidence="10">
    <location>
        <begin position="1387"/>
        <end position="1405"/>
    </location>
</feature>
<keyword evidence="3" id="KW-0963">Cytoplasm</keyword>
<dbReference type="Gene3D" id="1.25.40.20">
    <property type="entry name" value="Ankyrin repeat-containing domain"/>
    <property type="match status" value="1"/>
</dbReference>
<feature type="compositionally biased region" description="Basic and acidic residues" evidence="10">
    <location>
        <begin position="1652"/>
        <end position="1666"/>
    </location>
</feature>
<feature type="repeat" description="ANK" evidence="9">
    <location>
        <begin position="218"/>
        <end position="250"/>
    </location>
</feature>
<feature type="compositionally biased region" description="Polar residues" evidence="10">
    <location>
        <begin position="1588"/>
        <end position="1597"/>
    </location>
</feature>
<evidence type="ECO:0000259" key="11">
    <source>
        <dbReference type="PROSITE" id="PS50017"/>
    </source>
</evidence>
<dbReference type="SMART" id="SM00218">
    <property type="entry name" value="ZU5"/>
    <property type="match status" value="1"/>
</dbReference>
<dbReference type="GO" id="GO:0007165">
    <property type="term" value="P:signal transduction"/>
    <property type="evidence" value="ECO:0007669"/>
    <property type="project" value="InterPro"/>
</dbReference>
<feature type="compositionally biased region" description="Basic and acidic residues" evidence="10">
    <location>
        <begin position="1305"/>
        <end position="1314"/>
    </location>
</feature>
<feature type="compositionally biased region" description="Polar residues" evidence="10">
    <location>
        <begin position="1266"/>
        <end position="1279"/>
    </location>
</feature>
<dbReference type="InterPro" id="IPR051165">
    <property type="entry name" value="Multifunctional_ANK_Repeat"/>
</dbReference>
<dbReference type="Pfam" id="PF17809">
    <property type="entry name" value="UPA_2"/>
    <property type="match status" value="1"/>
</dbReference>
<dbReference type="PROSITE" id="PS50017">
    <property type="entry name" value="DEATH_DOMAIN"/>
    <property type="match status" value="1"/>
</dbReference>
<dbReference type="InterPro" id="IPR036770">
    <property type="entry name" value="Ankyrin_rpt-contain_sf"/>
</dbReference>
<evidence type="ECO:0000256" key="9">
    <source>
        <dbReference type="PROSITE-ProRule" id="PRU00023"/>
    </source>
</evidence>
<feature type="domain" description="ZU5" evidence="12">
    <location>
        <begin position="393"/>
        <end position="512"/>
    </location>
</feature>
<evidence type="ECO:0000256" key="6">
    <source>
        <dbReference type="ARBA" id="ARBA00023043"/>
    </source>
</evidence>
<feature type="repeat" description="ANK" evidence="9">
    <location>
        <begin position="152"/>
        <end position="184"/>
    </location>
</feature>
<dbReference type="PROSITE" id="PS50297">
    <property type="entry name" value="ANK_REP_REGION"/>
    <property type="match status" value="7"/>
</dbReference>
<dbReference type="PROSITE" id="PS51145">
    <property type="entry name" value="ZU5"/>
    <property type="match status" value="1"/>
</dbReference>
<evidence type="ECO:0000256" key="3">
    <source>
        <dbReference type="ARBA" id="ARBA00022490"/>
    </source>
</evidence>
<dbReference type="Gene3D" id="2.60.220.30">
    <property type="match status" value="3"/>
</dbReference>
<dbReference type="InterPro" id="IPR000906">
    <property type="entry name" value="ZU5_dom"/>
</dbReference>
<feature type="compositionally biased region" description="Low complexity" evidence="10">
    <location>
        <begin position="1986"/>
        <end position="1998"/>
    </location>
</feature>
<comment type="subcellular location">
    <subcellularLocation>
        <location evidence="1">Cytoplasm</location>
        <location evidence="1">Cytoskeleton</location>
    </subcellularLocation>
    <subcellularLocation>
        <location evidence="2">Membrane</location>
    </subcellularLocation>
</comment>
<feature type="domain" description="Death" evidence="11">
    <location>
        <begin position="893"/>
        <end position="975"/>
    </location>
</feature>
<feature type="compositionally biased region" description="Basic and acidic residues" evidence="10">
    <location>
        <begin position="2093"/>
        <end position="2102"/>
    </location>
</feature>
<protein>
    <recommendedName>
        <fullName evidence="14">Ankyrin 2</fullName>
    </recommendedName>
</protein>
<dbReference type="InterPro" id="IPR011029">
    <property type="entry name" value="DEATH-like_dom_sf"/>
</dbReference>
<dbReference type="PROSITE" id="PS50088">
    <property type="entry name" value="ANK_REPEAT"/>
    <property type="match status" value="7"/>
</dbReference>
<feature type="repeat" description="ANK" evidence="9">
    <location>
        <begin position="119"/>
        <end position="151"/>
    </location>
</feature>
<dbReference type="Gene3D" id="1.10.533.10">
    <property type="entry name" value="Death Domain, Fas"/>
    <property type="match status" value="1"/>
</dbReference>
<dbReference type="SUPFAM" id="SSF47986">
    <property type="entry name" value="DEATH domain"/>
    <property type="match status" value="1"/>
</dbReference>
<dbReference type="SMART" id="SM00005">
    <property type="entry name" value="DEATH"/>
    <property type="match status" value="1"/>
</dbReference>
<feature type="repeat" description="ANK" evidence="9">
    <location>
        <begin position="185"/>
        <end position="217"/>
    </location>
</feature>
<dbReference type="InterPro" id="IPR002110">
    <property type="entry name" value="Ankyrin_rpt"/>
</dbReference>
<evidence type="ECO:0000259" key="12">
    <source>
        <dbReference type="PROSITE" id="PS51145"/>
    </source>
</evidence>
<keyword evidence="5" id="KW-0677">Repeat</keyword>
<evidence type="ECO:0008006" key="14">
    <source>
        <dbReference type="Google" id="ProtNLM"/>
    </source>
</evidence>
<organism evidence="13">
    <name type="scientific">Anopheles coluzzii</name>
    <name type="common">African malaria mosquito</name>
    <dbReference type="NCBI Taxonomy" id="1518534"/>
    <lineage>
        <taxon>Eukaryota</taxon>
        <taxon>Metazoa</taxon>
        <taxon>Ecdysozoa</taxon>
        <taxon>Arthropoda</taxon>
        <taxon>Hexapoda</taxon>
        <taxon>Insecta</taxon>
        <taxon>Pterygota</taxon>
        <taxon>Neoptera</taxon>
        <taxon>Endopterygota</taxon>
        <taxon>Diptera</taxon>
        <taxon>Nematocera</taxon>
        <taxon>Culicoidea</taxon>
        <taxon>Culicidae</taxon>
        <taxon>Anophelinae</taxon>
        <taxon>Anopheles</taxon>
    </lineage>
</organism>
<dbReference type="SUPFAM" id="SSF48403">
    <property type="entry name" value="Ankyrin repeat"/>
    <property type="match status" value="1"/>
</dbReference>
<dbReference type="PANTHER" id="PTHR24123:SF141">
    <property type="entry name" value="ANKYRIN 2, ISOFORM U"/>
    <property type="match status" value="1"/>
</dbReference>
<dbReference type="Pfam" id="PF00791">
    <property type="entry name" value="ZU5"/>
    <property type="match status" value="1"/>
</dbReference>
<feature type="compositionally biased region" description="Polar residues" evidence="10">
    <location>
        <begin position="1639"/>
        <end position="1650"/>
    </location>
</feature>
<dbReference type="VEuPathDB" id="VectorBase:ACON2_033660"/>
<feature type="compositionally biased region" description="Low complexity" evidence="10">
    <location>
        <begin position="1374"/>
        <end position="1386"/>
    </location>
</feature>
<evidence type="ECO:0000256" key="1">
    <source>
        <dbReference type="ARBA" id="ARBA00004245"/>
    </source>
</evidence>
<dbReference type="FunFam" id="2.60.40.2660:FF:000001">
    <property type="entry name" value="Ankyrin-3 isoform 2"/>
    <property type="match status" value="1"/>
</dbReference>
<feature type="compositionally biased region" description="Acidic residues" evidence="10">
    <location>
        <begin position="1845"/>
        <end position="1854"/>
    </location>
</feature>
<dbReference type="Proteomes" id="UP000075882">
    <property type="component" value="Unassembled WGS sequence"/>
</dbReference>
<feature type="region of interest" description="Disordered" evidence="10">
    <location>
        <begin position="1191"/>
        <end position="1405"/>
    </location>
</feature>
<dbReference type="CDD" id="cd08317">
    <property type="entry name" value="Death_ank"/>
    <property type="match status" value="1"/>
</dbReference>
<dbReference type="Pfam" id="PF12796">
    <property type="entry name" value="Ank_2"/>
    <property type="match status" value="2"/>
</dbReference>
<feature type="compositionally biased region" description="Low complexity" evidence="10">
    <location>
        <begin position="1679"/>
        <end position="1692"/>
    </location>
</feature>
<keyword evidence="6 9" id="KW-0040">ANK repeat</keyword>
<feature type="repeat" description="ANK" evidence="9">
    <location>
        <begin position="20"/>
        <end position="52"/>
    </location>
</feature>
<sequence length="2397" mass="263314">MIVAAVLLNNGAQIDATTKKGFTPLHLTAKYGHMKVAELLLEKSAPVDAQGKNGVTPLHVASHYDHQNVAMLLLEKGASPHATAKNGHTPLHIAARKNQIDIANTLLKYEAQANAESKAGFTPLHLSAQEGHTEMSGLLLESKANPDHQARNGLTPMHLCAQEDRVSVAQVLVKHGANLQAATKAGYTPLHVASHFGQANMVRYLIEQQVDVNASTGIGYTPLHQASQQGHCHIVNILLESNADPNAITNNGQTSLKIAQKLGYISVLDSLKSVTDAKATPDQPPSEEKYRVVAPEAMHETFMSDSEEEGGEDTVLSDQPYRYLTVDEMKSLGDDSLPIDVTRDERMDSNKMFPPTALEDSISPQHASMVQSGISATDFTDNINIERHSHVGFLVSFLVDARGGAMRGCRHSGVRIIVPARSAAQPTRITCRYVKPQRTMHPPPLMEGEALASRVLELGPVGAKFLGPVIMEVPHFASLRGKEREILDELGGGRICRFVTYDFPQYFAVISRIRQEVHAIGPEGGMVSSTVVPQVQAVFPQGALTKKIKVGLQVNLFKPRKGVAPEKLRKISVNHVPKKKRFSLICVHFTSTVAQAQPIDPDLTAKLLGRGVAVSPVVTVEPRRRKFHKAITLSMPAPRAHSQGMINQYSGSAPTLRLLCSITGGTTRAQWEDVTGSTPLTFVNDCVSFTTTVSARFWLMDCRNIADATKMATELYKEAIHVPFMAKFVVFAKRTDPLEARLRVFCMTDDREDKTLEHQEHFTEVAKSRDVEVLEDKPQYIELAGNLVPVTKSGEQLALPFKAFRENRLPFAVRVKDQHADIVGRTLFMREPKIAKGEPPQQPICILNIVLPETIIPEQTTTITDSHEIMLRVGRVRAVVPPRQLVDDQNYLGELRIVDISNLLGEDWIRLAPEIGVSETDVENIVAQIPASTAQQAQAMLKQFQSKPNNDFNILENGLRTIHRDDIVERCIRSATTTGTTTTVTMRNKTSFSIGKRSVEAVELLSETDSIAKMAQKEDRLSKQESTKYSAEEKTVEESEESEEEMVKKTVAERRKQIEKRLSADRSIPASTQKREIVEEIITIKRQSVIDDTRAKHEEEILLQKPIDNTYKSSTMPEPVVKLKTTVVKDGPGVRKDEFEQELQDKFKVTLKNVEEFEHRSEVLEQLATETTSVSASSPRVVEEIKKKVEERVPVALDEPTEPPEQQPVESAVPPVPKERAPVPAKRTSLTKEPEEFQGVVEESIKDVKQRISSFETKSKTESLVDSKQSSVDTTSGRDSWSDDHRQASKRTDSEQISEDSEQEPLLRRDEHSSVQRTVGESSVVTTTQQAFTTVEQLERHDVSHGVEEKRESLLEAFGAADAGPAQWKEPDSEPSSLSEATGSSTSRREESISQHFKSETVSKVEETVTKMSTTVETKMVAGLPGGLDAFTLGKGDETIVREEFVARSAESSSIVDRTVESVVREVRDQEPAVEKRDMHREVQETADKMAALSSVETVQIGEGTAPQVSTAAAYTVERFEGLQSEVVSQDAAGMVAERTGTAVSSVETGVSQGEDTVSEKIVEREEEVRRRVEENVSIDKPVVQETVARTVTQEVTSKIPVPSKKSSPEAKDQPPMPAAQPTDGEPSAADRMEAADQPKQTIEQQQAELSSRAEEMIETVVEHAESVASRIPRFGTTKPAAPKPEAVVAAKSPEPDTSSLSKIPVLKDRKVSEQFSSDSCETVIVQRSVEELQPHAEQVTASETVPDREYDEEIMSATAYGSERTVTEIITEDHRAVTPDDFIDEIIDEAQDKVQRQLQSAEVTIGTLDLSHSEEESFDKSAYPMQEYISRPGGGSGFDANATIDDDDEDEEAEREREKWKEDANSSVPDDMSTTDFEAFREYHWLDTPDAAGPAGQRYGLARTSTPIRDATVAAGVTLASLEDLDTLSPLSAGEASDGRKLALPEEAGSGTGDVGGTIDASASAVRSSRKHFNLDLDMDVTSTKTTTTATSTTTATKARKTTTFEKSFKPESHSNRGTSPMDEVVESPDSVHSARFGRGESPAIRLVIGRKEIKTSDTSAITESRLTVYGHKDVEISISSQSTISLTTTHTSKDGRDKTTEVSSSGGEVKEVSSGKRYKQFKLVDDPDSEQTERKRDEAVSFSKKKSVYLFGSFDSSSGSPITETSVSQHVTDTGISLTRGFTETMTSPGVISSSVEEKNKKVSIITDTAVDVEIEELELTDAGLSPILPDEADVTADFQLAEEDVHFAHTGTSPMDFEEHSVSAALDTSEAATLTDRVETKDASNSPLDVHITSILKRDVSKLTDEELLTGRRGSGDVKAKIKMLEQSSKAHSAQSSPKKKVEFEEHQLKHDRQDSPKRQKASGKITELRKIFGEEEEPVESNVMSESIPPIRR</sequence>
<feature type="compositionally biased region" description="Basic and acidic residues" evidence="10">
    <location>
        <begin position="1337"/>
        <end position="1354"/>
    </location>
</feature>
<feature type="region of interest" description="Disordered" evidence="10">
    <location>
        <begin position="2329"/>
        <end position="2397"/>
    </location>
</feature>
<dbReference type="VEuPathDB" id="VectorBase:ACON2_030750"/>
<feature type="compositionally biased region" description="Basic and acidic residues" evidence="10">
    <location>
        <begin position="1855"/>
        <end position="1865"/>
    </location>
</feature>
<dbReference type="InterPro" id="IPR000488">
    <property type="entry name" value="Death_dom"/>
</dbReference>
<feature type="compositionally biased region" description="Basic and acidic residues" evidence="10">
    <location>
        <begin position="2343"/>
        <end position="2361"/>
    </location>
</feature>
<dbReference type="GO" id="GO:0016020">
    <property type="term" value="C:membrane"/>
    <property type="evidence" value="ECO:0007669"/>
    <property type="project" value="UniProtKB-SubCell"/>
</dbReference>
<feature type="region of interest" description="Disordered" evidence="10">
    <location>
        <begin position="1986"/>
        <end position="2027"/>
    </location>
</feature>
<feature type="region of interest" description="Disordered" evidence="10">
    <location>
        <begin position="2089"/>
        <end position="2116"/>
    </location>
</feature>
<evidence type="ECO:0000256" key="7">
    <source>
        <dbReference type="ARBA" id="ARBA00023136"/>
    </source>
</evidence>
<feature type="region of interest" description="Disordered" evidence="10">
    <location>
        <begin position="1016"/>
        <end position="1048"/>
    </location>
</feature>
<feature type="region of interest" description="Disordered" evidence="10">
    <location>
        <begin position="1812"/>
        <end position="1875"/>
    </location>
</feature>
<feature type="repeat" description="ANK" evidence="9">
    <location>
        <begin position="53"/>
        <end position="85"/>
    </location>
</feature>
<dbReference type="EnsemblMetazoa" id="ACOM041948-RA">
    <property type="protein sequence ID" value="ACOM041948-PA.1"/>
    <property type="gene ID" value="ACOM041948"/>
</dbReference>
<dbReference type="SMART" id="SM00248">
    <property type="entry name" value="ANK"/>
    <property type="match status" value="7"/>
</dbReference>
<evidence type="ECO:0000256" key="5">
    <source>
        <dbReference type="ARBA" id="ARBA00022737"/>
    </source>
</evidence>
<evidence type="ECO:0000256" key="8">
    <source>
        <dbReference type="ARBA" id="ARBA00023212"/>
    </source>
</evidence>
<dbReference type="PANTHER" id="PTHR24123">
    <property type="entry name" value="ANKYRIN REPEAT-CONTAINING"/>
    <property type="match status" value="1"/>
</dbReference>
<feature type="compositionally biased region" description="Polar residues" evidence="10">
    <location>
        <begin position="2329"/>
        <end position="2340"/>
    </location>
</feature>
<reference evidence="13" key="1">
    <citation type="submission" date="2022-08" db="UniProtKB">
        <authorList>
            <consortium name="EnsemblMetazoa"/>
        </authorList>
    </citation>
    <scope>IDENTIFICATION</scope>
</reference>
<keyword evidence="4" id="KW-0597">Phosphoprotein</keyword>
<feature type="compositionally biased region" description="Polar residues" evidence="10">
    <location>
        <begin position="1866"/>
        <end position="1875"/>
    </location>
</feature>
<dbReference type="Pfam" id="PF00531">
    <property type="entry name" value="Death"/>
    <property type="match status" value="1"/>
</dbReference>
<feature type="region of interest" description="Disordered" evidence="10">
    <location>
        <begin position="1930"/>
        <end position="1960"/>
    </location>
</feature>
<feature type="region of interest" description="Disordered" evidence="10">
    <location>
        <begin position="1544"/>
        <end position="1563"/>
    </location>
</feature>
<feature type="region of interest" description="Disordered" evidence="10">
    <location>
        <begin position="1584"/>
        <end position="1706"/>
    </location>
</feature>
<keyword evidence="7" id="KW-0472">Membrane</keyword>
<evidence type="ECO:0000256" key="2">
    <source>
        <dbReference type="ARBA" id="ARBA00004370"/>
    </source>
</evidence>
<feature type="compositionally biased region" description="Polar residues" evidence="10">
    <location>
        <begin position="1544"/>
        <end position="1556"/>
    </location>
</feature>
<evidence type="ECO:0000313" key="13">
    <source>
        <dbReference type="EnsemblMetazoa" id="ACOM041948-PA.1"/>
    </source>
</evidence>
<evidence type="ECO:0000256" key="4">
    <source>
        <dbReference type="ARBA" id="ARBA00022553"/>
    </source>
</evidence>
<feature type="compositionally biased region" description="Basic and acidic residues" evidence="10">
    <location>
        <begin position="2004"/>
        <end position="2016"/>
    </location>
</feature>
<dbReference type="FunFam" id="2.60.220.30:FF:000009">
    <property type="entry name" value="Ankyrin 2, isoform G"/>
    <property type="match status" value="1"/>
</dbReference>
<dbReference type="InterPro" id="IPR040745">
    <property type="entry name" value="Ankyrin_UPA"/>
</dbReference>
<accession>A0A8W7Q1N7</accession>
<dbReference type="PRINTS" id="PR01415">
    <property type="entry name" value="ANKYRIN"/>
</dbReference>
<feature type="compositionally biased region" description="Basic and acidic residues" evidence="10">
    <location>
        <begin position="1016"/>
        <end position="1037"/>
    </location>
</feature>
<proteinExistence type="predicted"/>
<feature type="compositionally biased region" description="Basic and acidic residues" evidence="10">
    <location>
        <begin position="1280"/>
        <end position="1294"/>
    </location>
</feature>
<name>A0A8W7Q1N7_ANOCL</name>
<evidence type="ECO:0000256" key="10">
    <source>
        <dbReference type="SAM" id="MobiDB-lite"/>
    </source>
</evidence>
<feature type="repeat" description="ANK" evidence="9">
    <location>
        <begin position="86"/>
        <end position="118"/>
    </location>
</feature>
<dbReference type="Pfam" id="PF00023">
    <property type="entry name" value="Ank"/>
    <property type="match status" value="2"/>
</dbReference>
<feature type="compositionally biased region" description="Low complexity" evidence="10">
    <location>
        <begin position="1324"/>
        <end position="1336"/>
    </location>
</feature>
<keyword evidence="8" id="KW-0206">Cytoskeleton</keyword>
<dbReference type="Gene3D" id="2.60.40.2660">
    <property type="match status" value="1"/>
</dbReference>